<dbReference type="STRING" id="1527607.SAMN05428957_10427"/>
<keyword evidence="7" id="KW-0175">Coiled coil</keyword>
<feature type="transmembrane region" description="Helical" evidence="9">
    <location>
        <begin position="20"/>
        <end position="41"/>
    </location>
</feature>
<feature type="compositionally biased region" description="Basic and acidic residues" evidence="8">
    <location>
        <begin position="737"/>
        <end position="754"/>
    </location>
</feature>
<dbReference type="Proteomes" id="UP000198552">
    <property type="component" value="Unassembled WGS sequence"/>
</dbReference>
<dbReference type="SUPFAM" id="SSF52172">
    <property type="entry name" value="CheY-like"/>
    <property type="match status" value="3"/>
</dbReference>
<dbReference type="SUPFAM" id="SSF55874">
    <property type="entry name" value="ATPase domain of HSP90 chaperone/DNA topoisomerase II/histidine kinase"/>
    <property type="match status" value="1"/>
</dbReference>
<dbReference type="InterPro" id="IPR003018">
    <property type="entry name" value="GAF"/>
</dbReference>
<keyword evidence="9" id="KW-0472">Membrane</keyword>
<evidence type="ECO:0000313" key="13">
    <source>
        <dbReference type="Proteomes" id="UP000198552"/>
    </source>
</evidence>
<dbReference type="InterPro" id="IPR011006">
    <property type="entry name" value="CheY-like_superfamily"/>
</dbReference>
<dbReference type="SUPFAM" id="SSF47384">
    <property type="entry name" value="Homodimeric domain of signal transducing histidine kinase"/>
    <property type="match status" value="1"/>
</dbReference>
<dbReference type="SUPFAM" id="SSF55781">
    <property type="entry name" value="GAF domain-like"/>
    <property type="match status" value="1"/>
</dbReference>
<evidence type="ECO:0000256" key="1">
    <source>
        <dbReference type="ARBA" id="ARBA00000085"/>
    </source>
</evidence>
<sequence length="1157" mass="128150">MPASSLPARPVARPGSGLPLRLLTGFALAAVAALLIAVLTWRSSQDRAEVVAEMNTTVDAIAQVQLVWAHLKNAESAQRGFLLTGDREHLTTYTVAQAALPVELEKLHAYTRGSLLRKQRFDQLQGLANKKMLELARVLELQRLGEHDAALDIVRNEGRVTMESLRNVVRDLLASEREDLQSRRADWEGAFDSATYLIWGSAAILLILICSWGLLATNEHRGRERESWIKSGLVGLGARVQGEQRMHELAPAILEYLAYWLDAKVGAMYVTQGHGKFERVGSFALMPDAPQAVIHPGEGLTGQALQSRRLVQVRDVPDGYLPVNSATGQATPVELVIVPVVLGGVALAVIELGLFTPLGTEGVEFLRRAEEQLAHAVRAGLDRLRLQGLLDETQRQSEELQAQQEELRVNNEELEQQSRALQESQTQLLAQQTSLEESNAQLEEQAQELEYQKEQLLRTQDTLQGQAQELAQASQYKSEFLANMSHELRTPLNSSLILSKLLADNKGGNLTPDQVRYAQTIHSAGNDLLALINDILDLAKIEAGQTRMEIDDLSLARLVHQVVEPLRPMAQEKGLALQVQIEPGVPERIQSDEQRIAQILKNLLFNALKFTERGEVRLHVYAGAPGSVCLAVRDTGIGIAEHQQEQMFEAFRQADGSMHRKYGGTGLGLSISRNLAQLLGGTITVQSTLGEGSVFTLTLPLKAPDEQLPTIAAPPAPAPLGERRQALAALRPPMPAQERHEAPEPDAAHAMPEDDRTHIEPGRRLILVIEDDPHFARILYDLVHELDFQCITTDSGREGLALAQQYLPSGVLLDMNLPDYSGLGVLDQLKHDPKTRHIPVHVISVADYSQKALEQGAVGYALKPVQRDELVLALERMQAKFTDGMRRLLVVEDDERQRESVCTLLAADGVQIDGAATAREALALLRAGTFDCMVMDLNLPDLSGYELLKQMAEDEAMAFPPVIVYTGRSLSRQEEQELRRYSKSIIIKDVRSPERLLDEVTLFLHQVESSLPADRQRLLQRARDREEAFDGRTILVVEDDVRNIFALSSVLEPTGARVQIARNGREALEQLGQAGQDGRPPVDLVLMDIMMPEMDGLTAMREIRKRPEWRRLPIVALTAKAMKDDQEKCLAAGASDYIAKPLDVEKLLSLVRVWMPK</sequence>
<dbReference type="CDD" id="cd16922">
    <property type="entry name" value="HATPase_EvgS-ArcB-TorS-like"/>
    <property type="match status" value="1"/>
</dbReference>
<dbReference type="Gene3D" id="1.10.287.130">
    <property type="match status" value="1"/>
</dbReference>
<evidence type="ECO:0000256" key="2">
    <source>
        <dbReference type="ARBA" id="ARBA00012438"/>
    </source>
</evidence>
<dbReference type="Gene3D" id="3.30.565.10">
    <property type="entry name" value="Histidine kinase-like ATPase, C-terminal domain"/>
    <property type="match status" value="1"/>
</dbReference>
<dbReference type="FunFam" id="3.30.565.10:FF:000078">
    <property type="entry name" value="Two-component sensor histidine kinase"/>
    <property type="match status" value="1"/>
</dbReference>
<evidence type="ECO:0000259" key="11">
    <source>
        <dbReference type="PROSITE" id="PS50110"/>
    </source>
</evidence>
<dbReference type="Gene3D" id="3.40.50.2300">
    <property type="match status" value="3"/>
</dbReference>
<dbReference type="Gene3D" id="3.30.450.40">
    <property type="match status" value="1"/>
</dbReference>
<dbReference type="InterPro" id="IPR005467">
    <property type="entry name" value="His_kinase_dom"/>
</dbReference>
<dbReference type="GO" id="GO:0000155">
    <property type="term" value="F:phosphorelay sensor kinase activity"/>
    <property type="evidence" value="ECO:0007669"/>
    <property type="project" value="InterPro"/>
</dbReference>
<gene>
    <name evidence="12" type="ORF">SAMN05428957_10427</name>
</gene>
<accession>A0A1G9S0F0</accession>
<dbReference type="PROSITE" id="PS50110">
    <property type="entry name" value="RESPONSE_REGULATORY"/>
    <property type="match status" value="3"/>
</dbReference>
<dbReference type="AlphaFoldDB" id="A0A1G9S0F0"/>
<keyword evidence="5" id="KW-0418">Kinase</keyword>
<evidence type="ECO:0000313" key="12">
    <source>
        <dbReference type="EMBL" id="SDM28971.1"/>
    </source>
</evidence>
<dbReference type="PROSITE" id="PS50109">
    <property type="entry name" value="HIS_KIN"/>
    <property type="match status" value="1"/>
</dbReference>
<feature type="domain" description="Response regulatory" evidence="11">
    <location>
        <begin position="1033"/>
        <end position="1155"/>
    </location>
</feature>
<dbReference type="InterPro" id="IPR003661">
    <property type="entry name" value="HisK_dim/P_dom"/>
</dbReference>
<dbReference type="InterPro" id="IPR004358">
    <property type="entry name" value="Sig_transdc_His_kin-like_C"/>
</dbReference>
<feature type="modified residue" description="4-aspartylphosphate" evidence="6">
    <location>
        <position position="1088"/>
    </location>
</feature>
<evidence type="ECO:0000256" key="6">
    <source>
        <dbReference type="PROSITE-ProRule" id="PRU00169"/>
    </source>
</evidence>
<dbReference type="SMART" id="SM00387">
    <property type="entry name" value="HATPase_c"/>
    <property type="match status" value="1"/>
</dbReference>
<dbReference type="Pfam" id="PF05227">
    <property type="entry name" value="CHASE3"/>
    <property type="match status" value="1"/>
</dbReference>
<dbReference type="RefSeq" id="WP_175488245.1">
    <property type="nucleotide sequence ID" value="NZ_FNHP01000004.1"/>
</dbReference>
<dbReference type="PANTHER" id="PTHR43047:SF64">
    <property type="entry name" value="HISTIDINE KINASE CONTAINING CHEY-HOMOLOGOUS RECEIVER DOMAIN AND PAS DOMAIN-RELATED"/>
    <property type="match status" value="1"/>
</dbReference>
<feature type="domain" description="Histidine kinase" evidence="10">
    <location>
        <begin position="483"/>
        <end position="703"/>
    </location>
</feature>
<dbReference type="SMART" id="SM00388">
    <property type="entry name" value="HisKA"/>
    <property type="match status" value="1"/>
</dbReference>
<dbReference type="CDD" id="cd00156">
    <property type="entry name" value="REC"/>
    <property type="match status" value="1"/>
</dbReference>
<dbReference type="Pfam" id="PF00512">
    <property type="entry name" value="HisKA"/>
    <property type="match status" value="1"/>
</dbReference>
<keyword evidence="4" id="KW-0808">Transferase</keyword>
<evidence type="ECO:0000259" key="10">
    <source>
        <dbReference type="PROSITE" id="PS50109"/>
    </source>
</evidence>
<dbReference type="Pfam" id="PF00072">
    <property type="entry name" value="Response_reg"/>
    <property type="match status" value="3"/>
</dbReference>
<feature type="region of interest" description="Disordered" evidence="8">
    <location>
        <begin position="733"/>
        <end position="754"/>
    </location>
</feature>
<keyword evidence="9" id="KW-1133">Transmembrane helix</keyword>
<dbReference type="InterPro" id="IPR029016">
    <property type="entry name" value="GAF-like_dom_sf"/>
</dbReference>
<dbReference type="InterPro" id="IPR036097">
    <property type="entry name" value="HisK_dim/P_sf"/>
</dbReference>
<keyword evidence="13" id="KW-1185">Reference proteome</keyword>
<feature type="domain" description="Response regulatory" evidence="11">
    <location>
        <begin position="887"/>
        <end position="1003"/>
    </location>
</feature>
<dbReference type="Pfam" id="PF02518">
    <property type="entry name" value="HATPase_c"/>
    <property type="match status" value="1"/>
</dbReference>
<evidence type="ECO:0000256" key="4">
    <source>
        <dbReference type="ARBA" id="ARBA00022679"/>
    </source>
</evidence>
<organism evidence="12 13">
    <name type="scientific">Oryzisolibacter propanilivorax</name>
    <dbReference type="NCBI Taxonomy" id="1527607"/>
    <lineage>
        <taxon>Bacteria</taxon>
        <taxon>Pseudomonadati</taxon>
        <taxon>Pseudomonadota</taxon>
        <taxon>Betaproteobacteria</taxon>
        <taxon>Burkholderiales</taxon>
        <taxon>Comamonadaceae</taxon>
        <taxon>Oryzisolibacter</taxon>
    </lineage>
</organism>
<dbReference type="Pfam" id="PF13185">
    <property type="entry name" value="GAF_2"/>
    <property type="match status" value="1"/>
</dbReference>
<name>A0A1G9S0F0_9BURK</name>
<dbReference type="InterPro" id="IPR036890">
    <property type="entry name" value="HATPase_C_sf"/>
</dbReference>
<keyword evidence="3 6" id="KW-0597">Phosphoprotein</keyword>
<evidence type="ECO:0000256" key="7">
    <source>
        <dbReference type="SAM" id="Coils"/>
    </source>
</evidence>
<dbReference type="EMBL" id="FNHP01000004">
    <property type="protein sequence ID" value="SDM28971.1"/>
    <property type="molecule type" value="Genomic_DNA"/>
</dbReference>
<comment type="catalytic activity">
    <reaction evidence="1">
        <text>ATP + protein L-histidine = ADP + protein N-phospho-L-histidine.</text>
        <dbReference type="EC" id="2.7.13.3"/>
    </reaction>
</comment>
<feature type="modified residue" description="4-aspartylphosphate" evidence="6">
    <location>
        <position position="814"/>
    </location>
</feature>
<dbReference type="CDD" id="cd00082">
    <property type="entry name" value="HisKA"/>
    <property type="match status" value="1"/>
</dbReference>
<dbReference type="PRINTS" id="PR00344">
    <property type="entry name" value="BCTRLSENSOR"/>
</dbReference>
<dbReference type="SMART" id="SM00448">
    <property type="entry name" value="REC"/>
    <property type="match status" value="3"/>
</dbReference>
<dbReference type="InterPro" id="IPR001789">
    <property type="entry name" value="Sig_transdc_resp-reg_receiver"/>
</dbReference>
<evidence type="ECO:0000256" key="5">
    <source>
        <dbReference type="ARBA" id="ARBA00022777"/>
    </source>
</evidence>
<dbReference type="InterPro" id="IPR007891">
    <property type="entry name" value="CHASE3"/>
</dbReference>
<reference evidence="13" key="1">
    <citation type="submission" date="2016-10" db="EMBL/GenBank/DDBJ databases">
        <authorList>
            <person name="Varghese N."/>
            <person name="Submissions S."/>
        </authorList>
    </citation>
    <scope>NUCLEOTIDE SEQUENCE [LARGE SCALE GENOMIC DNA]</scope>
    <source>
        <strain evidence="13">EPL6</strain>
    </source>
</reference>
<evidence type="ECO:0000256" key="8">
    <source>
        <dbReference type="SAM" id="MobiDB-lite"/>
    </source>
</evidence>
<dbReference type="CDD" id="cd17546">
    <property type="entry name" value="REC_hyHK_CKI1_RcsC-like"/>
    <property type="match status" value="1"/>
</dbReference>
<evidence type="ECO:0000256" key="9">
    <source>
        <dbReference type="SAM" id="Phobius"/>
    </source>
</evidence>
<dbReference type="CDD" id="cd19410">
    <property type="entry name" value="HK9-like_sensor"/>
    <property type="match status" value="1"/>
</dbReference>
<proteinExistence type="predicted"/>
<feature type="coiled-coil region" evidence="7">
    <location>
        <begin position="383"/>
        <end position="473"/>
    </location>
</feature>
<protein>
    <recommendedName>
        <fullName evidence="2">histidine kinase</fullName>
        <ecNumber evidence="2">2.7.13.3</ecNumber>
    </recommendedName>
</protein>
<dbReference type="InterPro" id="IPR003594">
    <property type="entry name" value="HATPase_dom"/>
</dbReference>
<feature type="domain" description="Response regulatory" evidence="11">
    <location>
        <begin position="765"/>
        <end position="878"/>
    </location>
</feature>
<feature type="transmembrane region" description="Helical" evidence="9">
    <location>
        <begin position="194"/>
        <end position="215"/>
    </location>
</feature>
<dbReference type="EC" id="2.7.13.3" evidence="2"/>
<feature type="modified residue" description="4-aspartylphosphate" evidence="6">
    <location>
        <position position="936"/>
    </location>
</feature>
<evidence type="ECO:0000256" key="3">
    <source>
        <dbReference type="ARBA" id="ARBA00022553"/>
    </source>
</evidence>
<keyword evidence="9" id="KW-0812">Transmembrane</keyword>
<dbReference type="PANTHER" id="PTHR43047">
    <property type="entry name" value="TWO-COMPONENT HISTIDINE PROTEIN KINASE"/>
    <property type="match status" value="1"/>
</dbReference>